<evidence type="ECO:0000313" key="2">
    <source>
        <dbReference type="Proteomes" id="UP001057402"/>
    </source>
</evidence>
<dbReference type="EMBL" id="CM042885">
    <property type="protein sequence ID" value="KAI4367702.1"/>
    <property type="molecule type" value="Genomic_DNA"/>
</dbReference>
<organism evidence="1 2">
    <name type="scientific">Melastoma candidum</name>
    <dbReference type="NCBI Taxonomy" id="119954"/>
    <lineage>
        <taxon>Eukaryota</taxon>
        <taxon>Viridiplantae</taxon>
        <taxon>Streptophyta</taxon>
        <taxon>Embryophyta</taxon>
        <taxon>Tracheophyta</taxon>
        <taxon>Spermatophyta</taxon>
        <taxon>Magnoliopsida</taxon>
        <taxon>eudicotyledons</taxon>
        <taxon>Gunneridae</taxon>
        <taxon>Pentapetalae</taxon>
        <taxon>rosids</taxon>
        <taxon>malvids</taxon>
        <taxon>Myrtales</taxon>
        <taxon>Melastomataceae</taxon>
        <taxon>Melastomatoideae</taxon>
        <taxon>Melastomateae</taxon>
        <taxon>Melastoma</taxon>
    </lineage>
</organism>
<comment type="caution">
    <text evidence="1">The sequence shown here is derived from an EMBL/GenBank/DDBJ whole genome shotgun (WGS) entry which is preliminary data.</text>
</comment>
<gene>
    <name evidence="1" type="ORF">MLD38_023410</name>
</gene>
<name>A0ACB9QQH5_9MYRT</name>
<proteinExistence type="predicted"/>
<sequence>MVYENPSHGKAPEDSSKISGGKCNIPKGHFMVYVGEARKRYVIPLWYLKDPMFQELLNLVEDEFGFDQPNMGGQLIPCSEECFLGLTSALHHC</sequence>
<dbReference type="Proteomes" id="UP001057402">
    <property type="component" value="Chromosome 6"/>
</dbReference>
<reference evidence="2" key="1">
    <citation type="journal article" date="2023" name="Front. Plant Sci.">
        <title>Chromosomal-level genome assembly of Melastoma candidum provides insights into trichome evolution.</title>
        <authorList>
            <person name="Zhong Y."/>
            <person name="Wu W."/>
            <person name="Sun C."/>
            <person name="Zou P."/>
            <person name="Liu Y."/>
            <person name="Dai S."/>
            <person name="Zhou R."/>
        </authorList>
    </citation>
    <scope>NUCLEOTIDE SEQUENCE [LARGE SCALE GENOMIC DNA]</scope>
</reference>
<protein>
    <submittedName>
        <fullName evidence="1">Uncharacterized protein</fullName>
    </submittedName>
</protein>
<accession>A0ACB9QQH5</accession>
<keyword evidence="2" id="KW-1185">Reference proteome</keyword>
<evidence type="ECO:0000313" key="1">
    <source>
        <dbReference type="EMBL" id="KAI4367702.1"/>
    </source>
</evidence>